<proteinExistence type="predicted"/>
<dbReference type="PANTHER" id="PTHR11161">
    <property type="entry name" value="O-ACYLTRANSFERASE"/>
    <property type="match status" value="1"/>
</dbReference>
<name>A0ABN9TN81_9DINO</name>
<dbReference type="Pfam" id="PF01757">
    <property type="entry name" value="Acyl_transf_3"/>
    <property type="match status" value="1"/>
</dbReference>
<organism evidence="3 4">
    <name type="scientific">Prorocentrum cordatum</name>
    <dbReference type="NCBI Taxonomy" id="2364126"/>
    <lineage>
        <taxon>Eukaryota</taxon>
        <taxon>Sar</taxon>
        <taxon>Alveolata</taxon>
        <taxon>Dinophyceae</taxon>
        <taxon>Prorocentrales</taxon>
        <taxon>Prorocentraceae</taxon>
        <taxon>Prorocentrum</taxon>
    </lineage>
</organism>
<accession>A0ABN9TN81</accession>
<feature type="domain" description="Acyltransferase 3" evidence="2">
    <location>
        <begin position="154"/>
        <end position="455"/>
    </location>
</feature>
<dbReference type="InterPro" id="IPR052728">
    <property type="entry name" value="O2_lipid_transport_reg"/>
</dbReference>
<dbReference type="InterPro" id="IPR002656">
    <property type="entry name" value="Acyl_transf_3_dom"/>
</dbReference>
<keyword evidence="1" id="KW-0472">Membrane</keyword>
<comment type="caution">
    <text evidence="3">The sequence shown here is derived from an EMBL/GenBank/DDBJ whole genome shotgun (WGS) entry which is preliminary data.</text>
</comment>
<gene>
    <name evidence="3" type="ORF">PCOR1329_LOCUS40583</name>
</gene>
<feature type="transmembrane region" description="Helical" evidence="1">
    <location>
        <begin position="324"/>
        <end position="345"/>
    </location>
</feature>
<feature type="transmembrane region" description="Helical" evidence="1">
    <location>
        <begin position="395"/>
        <end position="412"/>
    </location>
</feature>
<feature type="transmembrane region" description="Helical" evidence="1">
    <location>
        <begin position="198"/>
        <end position="222"/>
    </location>
</feature>
<dbReference type="EMBL" id="CAUYUJ010014893">
    <property type="protein sequence ID" value="CAK0847347.1"/>
    <property type="molecule type" value="Genomic_DNA"/>
</dbReference>
<feature type="transmembrane region" description="Helical" evidence="1">
    <location>
        <begin position="253"/>
        <end position="274"/>
    </location>
</feature>
<feature type="transmembrane region" description="Helical" evidence="1">
    <location>
        <begin position="352"/>
        <end position="375"/>
    </location>
</feature>
<feature type="transmembrane region" description="Helical" evidence="1">
    <location>
        <begin position="437"/>
        <end position="460"/>
    </location>
</feature>
<keyword evidence="1" id="KW-1133">Transmembrane helix</keyword>
<dbReference type="PANTHER" id="PTHR11161:SF0">
    <property type="entry name" value="O-ACYLTRANSFERASE LIKE PROTEIN"/>
    <property type="match status" value="1"/>
</dbReference>
<evidence type="ECO:0000259" key="2">
    <source>
        <dbReference type="Pfam" id="PF01757"/>
    </source>
</evidence>
<evidence type="ECO:0000313" key="3">
    <source>
        <dbReference type="EMBL" id="CAK0847347.1"/>
    </source>
</evidence>
<evidence type="ECO:0000256" key="1">
    <source>
        <dbReference type="SAM" id="Phobius"/>
    </source>
</evidence>
<keyword evidence="1" id="KW-0812">Transmembrane</keyword>
<protein>
    <recommendedName>
        <fullName evidence="2">Acyltransferase 3 domain-containing protein</fullName>
    </recommendedName>
</protein>
<feature type="transmembrane region" description="Helical" evidence="1">
    <location>
        <begin position="153"/>
        <end position="178"/>
    </location>
</feature>
<feature type="transmembrane region" description="Helical" evidence="1">
    <location>
        <begin position="68"/>
        <end position="88"/>
    </location>
</feature>
<keyword evidence="4" id="KW-1185">Reference proteome</keyword>
<evidence type="ECO:0000313" key="4">
    <source>
        <dbReference type="Proteomes" id="UP001189429"/>
    </source>
</evidence>
<reference evidence="3" key="1">
    <citation type="submission" date="2023-10" db="EMBL/GenBank/DDBJ databases">
        <authorList>
            <person name="Chen Y."/>
            <person name="Shah S."/>
            <person name="Dougan E. K."/>
            <person name="Thang M."/>
            <person name="Chan C."/>
        </authorList>
    </citation>
    <scope>NUCLEOTIDE SEQUENCE [LARGE SCALE GENOMIC DNA]</scope>
</reference>
<sequence length="481" mass="53248">MACAEAELQSAVNGLAGNATKRLSPRVQCGFVRPLGNATGASKDLEHVLGWGGVPVEHTSNYRVTPGFVAAVCLCTVILGLVAAGTALDLRREAREQKQQERQLGGLAEMEQPLSAEPASLQRSPLETFLNHWSLVRNCGSLMRIRAPEQNQFACLDSIRVISMVQVILGHSFLYPVISSGLSNMEQFSPPNGLMGQTWFMMIPGCFYGVDSFFLLSGFLCANGLEKKVFSKPQFRTPAGFSKMYLQFIVMRYLRLMPLAMFVTFLVTAVLPSMGTGVLWEMDRPSGTRCYGAAGGNGCDKYWWTILLVIQNADKYLGKCMGHLWYLAADLQIYLLAPFFSLAYALNHRAGWALLGSALLAGIAIPMILMHHYQWVPDTLLGGKMFGPKVYMKPWCRLSPFIIGIGLAWIWSSRFERARSRRFVENRGLCVTPRGRWLSLALSVLGIGLCCAATFGRLVMYKGDMTVVTDINRNPAGKFFM</sequence>
<dbReference type="Proteomes" id="UP001189429">
    <property type="component" value="Unassembled WGS sequence"/>
</dbReference>